<protein>
    <submittedName>
        <fullName evidence="1">Uncharacterized protein</fullName>
    </submittedName>
</protein>
<evidence type="ECO:0000313" key="2">
    <source>
        <dbReference type="Proteomes" id="UP000442533"/>
    </source>
</evidence>
<dbReference type="AlphaFoldDB" id="A0A844H3Q4"/>
<gene>
    <name evidence="1" type="ORF">GL279_06105</name>
</gene>
<organism evidence="1 2">
    <name type="scientific">Paracoccus limosus</name>
    <dbReference type="NCBI Taxonomy" id="913252"/>
    <lineage>
        <taxon>Bacteria</taxon>
        <taxon>Pseudomonadati</taxon>
        <taxon>Pseudomonadota</taxon>
        <taxon>Alphaproteobacteria</taxon>
        <taxon>Rhodobacterales</taxon>
        <taxon>Paracoccaceae</taxon>
        <taxon>Paracoccus</taxon>
    </lineage>
</organism>
<proteinExistence type="predicted"/>
<keyword evidence="2" id="KW-1185">Reference proteome</keyword>
<accession>A0A844H3Q4</accession>
<comment type="caution">
    <text evidence="1">The sequence shown here is derived from an EMBL/GenBank/DDBJ whole genome shotgun (WGS) entry which is preliminary data.</text>
</comment>
<name>A0A844H3Q4_9RHOB</name>
<sequence>MAMNAAIDMADETAWIGGQVPAAADGARGVPAVVESPLPLSRDRIAGAGRPSEGGN</sequence>
<evidence type="ECO:0000313" key="1">
    <source>
        <dbReference type="EMBL" id="MTH34173.1"/>
    </source>
</evidence>
<dbReference type="EMBL" id="WMIF01000006">
    <property type="protein sequence ID" value="MTH34173.1"/>
    <property type="molecule type" value="Genomic_DNA"/>
</dbReference>
<dbReference type="Proteomes" id="UP000442533">
    <property type="component" value="Unassembled WGS sequence"/>
</dbReference>
<reference evidence="1 2" key="1">
    <citation type="submission" date="2019-11" db="EMBL/GenBank/DDBJ databases">
        <authorList>
            <person name="Dong K."/>
        </authorList>
    </citation>
    <scope>NUCLEOTIDE SEQUENCE [LARGE SCALE GENOMIC DNA]</scope>
    <source>
        <strain evidence="1 2">JCM 17370</strain>
    </source>
</reference>